<comment type="caution">
    <text evidence="2">The sequence shown here is derived from an EMBL/GenBank/DDBJ whole genome shotgun (WGS) entry which is preliminary data.</text>
</comment>
<keyword evidence="1" id="KW-0732">Signal</keyword>
<dbReference type="AlphaFoldDB" id="A0A2M6UK58"/>
<organism evidence="2 3">
    <name type="scientific">Bradyrhizobium nitroreducens</name>
    <dbReference type="NCBI Taxonomy" id="709803"/>
    <lineage>
        <taxon>Bacteria</taxon>
        <taxon>Pseudomonadati</taxon>
        <taxon>Pseudomonadota</taxon>
        <taxon>Alphaproteobacteria</taxon>
        <taxon>Hyphomicrobiales</taxon>
        <taxon>Nitrobacteraceae</taxon>
        <taxon>Bradyrhizobium</taxon>
    </lineage>
</organism>
<gene>
    <name evidence="2" type="ORF">TSA1_32895</name>
</gene>
<reference evidence="2 3" key="1">
    <citation type="submission" date="2015-06" db="EMBL/GenBank/DDBJ databases">
        <title>Comparative genome analysis of nirS-carrying Bradyrhizobium sp. strains.</title>
        <authorList>
            <person name="Ishii S."/>
            <person name="Jang J."/>
            <person name="Nishizawa T."/>
            <person name="Senoo K."/>
        </authorList>
    </citation>
    <scope>NUCLEOTIDE SEQUENCE [LARGE SCALE GENOMIC DNA]</scope>
    <source>
        <strain evidence="2 3">TSA1</strain>
    </source>
</reference>
<accession>A0A2M6UK58</accession>
<dbReference type="RefSeq" id="WP_100180113.1">
    <property type="nucleotide sequence ID" value="NZ_LFJC01000003.1"/>
</dbReference>
<keyword evidence="3" id="KW-1185">Reference proteome</keyword>
<evidence type="ECO:0000313" key="2">
    <source>
        <dbReference type="EMBL" id="PIT05003.1"/>
    </source>
</evidence>
<dbReference type="Proteomes" id="UP000228930">
    <property type="component" value="Unassembled WGS sequence"/>
</dbReference>
<dbReference type="EMBL" id="LFJC01000003">
    <property type="protein sequence ID" value="PIT05003.1"/>
    <property type="molecule type" value="Genomic_DNA"/>
</dbReference>
<feature type="chain" id="PRO_5014688917" evidence="1">
    <location>
        <begin position="18"/>
        <end position="229"/>
    </location>
</feature>
<evidence type="ECO:0000256" key="1">
    <source>
        <dbReference type="SAM" id="SignalP"/>
    </source>
</evidence>
<sequence length="229" mass="26295">MRPFFLILLLASSPVLAGVSQPNPPTPEEIAANTARFNRCLRYATKTYSITIRVVTDDKGMIVGEPEVVAPVDNDEFREDVRGAMNRIRACEPYRYYPAEKFAYGNKTQPFIFHPVPKLSDEMKAAIEKHFDDCMPVREKGPDITVRFEFSISGSYARPPMLEDRRDTVEYLRSAAEIMEAVLKCPPLNLRGDEHNNWRVILRRFESVEGDKDAITPKPARVRRPFNRF</sequence>
<proteinExistence type="predicted"/>
<feature type="signal peptide" evidence="1">
    <location>
        <begin position="1"/>
        <end position="17"/>
    </location>
</feature>
<evidence type="ECO:0000313" key="3">
    <source>
        <dbReference type="Proteomes" id="UP000228930"/>
    </source>
</evidence>
<name>A0A2M6UK58_9BRAD</name>
<protein>
    <submittedName>
        <fullName evidence="2">Uncharacterized protein</fullName>
    </submittedName>
</protein>